<dbReference type="Proteomes" id="UP000471648">
    <property type="component" value="Unassembled WGS sequence"/>
</dbReference>
<evidence type="ECO:0000313" key="1">
    <source>
        <dbReference type="EMBL" id="NEB69453.1"/>
    </source>
</evidence>
<name>A0A6N9V9T2_STRMI</name>
<evidence type="ECO:0000313" key="2">
    <source>
        <dbReference type="Proteomes" id="UP000471648"/>
    </source>
</evidence>
<proteinExistence type="predicted"/>
<protein>
    <submittedName>
        <fullName evidence="1">Uncharacterized protein</fullName>
    </submittedName>
</protein>
<dbReference type="EMBL" id="JAAGME010000851">
    <property type="protein sequence ID" value="NEB69453.1"/>
    <property type="molecule type" value="Genomic_DNA"/>
</dbReference>
<sequence>MAEAPAAAPPVQATPKSLREVVASRDLANLTGPLGSGKSRLAAGLGPVSLLDLGRPGALERLPTALAEYTPAPLVVDSADDDHALAALEPLRLRPPGSGRPVLVISRRSLLARPGWADTGVAVVEAGPWPDARIGRLATEARVTDVRCRELIVRLAAGNPLIADAACRAFHAGAPPTAAGAVADGAAREIMERLSRERPAGPWQRALIRLATVWSADEELLDADPDLFDTLAGLSPVVPTELGLALAEPFRGVIELAHRWRRPAAHRGAWTRALAHRKKLLADEPAADRRSRLTEGIIALADDDAVRETMFPISVTRDVIHTATPDDADAIGTLMRQWARQGGLDTRWTDRLVERWLVDDPASFQLVRDGGDRIIGLSNTQQVTERTVNCVEPLLQQHTDRLLGRPGGTGGWLLGAAYCPDRGAHAHLLRGLLRQVIMGGLLLTVSTPNPDYQRLLRGLRFKRHGTTTDDVYRCGRKPEIFSQDFGSAALPDWTERLARTSGMRGGPRPSGQEVARALADIADPARLAESPLLSSPRPRSVAELRADLREAVRRLADSEVREEAEAGWILQHYYLGRPRTHQRLAQQLHISRATYFRRLRHGLDLVGGGLTAERSVP</sequence>
<comment type="caution">
    <text evidence="1">The sequence shown here is derived from an EMBL/GenBank/DDBJ whole genome shotgun (WGS) entry which is preliminary data.</text>
</comment>
<organism evidence="1 2">
    <name type="scientific">Streptomyces microflavus</name>
    <name type="common">Streptomyces lipmanii</name>
    <dbReference type="NCBI Taxonomy" id="1919"/>
    <lineage>
        <taxon>Bacteria</taxon>
        <taxon>Bacillati</taxon>
        <taxon>Actinomycetota</taxon>
        <taxon>Actinomycetes</taxon>
        <taxon>Kitasatosporales</taxon>
        <taxon>Streptomycetaceae</taxon>
        <taxon>Streptomyces</taxon>
    </lineage>
</organism>
<reference evidence="1 2" key="1">
    <citation type="submission" date="2020-01" db="EMBL/GenBank/DDBJ databases">
        <title>Insect and environment-associated Actinomycetes.</title>
        <authorList>
            <person name="Currrie C."/>
            <person name="Chevrette M."/>
            <person name="Carlson C."/>
            <person name="Stubbendieck R."/>
            <person name="Wendt-Pienkowski E."/>
        </authorList>
    </citation>
    <scope>NUCLEOTIDE SEQUENCE [LARGE SCALE GENOMIC DNA]</scope>
    <source>
        <strain evidence="1 2">SID14438</strain>
    </source>
</reference>
<gene>
    <name evidence="1" type="ORF">G3I39_20710</name>
</gene>
<accession>A0A6N9V9T2</accession>
<dbReference type="SUPFAM" id="SSF55729">
    <property type="entry name" value="Acyl-CoA N-acyltransferases (Nat)"/>
    <property type="match status" value="1"/>
</dbReference>
<dbReference type="AlphaFoldDB" id="A0A6N9V9T2"/>
<dbReference type="InterPro" id="IPR016181">
    <property type="entry name" value="Acyl_CoA_acyltransferase"/>
</dbReference>
<dbReference type="RefSeq" id="WP_164357804.1">
    <property type="nucleotide sequence ID" value="NZ_JAAGME010000851.1"/>
</dbReference>